<reference evidence="2 3" key="1">
    <citation type="submission" date="2019-03" db="EMBL/GenBank/DDBJ databases">
        <title>Metabolic potential of uncultured bacteria and archaea associated with petroleum seepage in deep-sea sediments.</title>
        <authorList>
            <person name="Dong X."/>
            <person name="Hubert C."/>
        </authorList>
    </citation>
    <scope>NUCLEOTIDE SEQUENCE [LARGE SCALE GENOMIC DNA]</scope>
    <source>
        <strain evidence="2">E44_bin18</strain>
    </source>
</reference>
<dbReference type="AlphaFoldDB" id="A0A523UQC1"/>
<proteinExistence type="predicted"/>
<sequence>MVPRDTGTGGVLEMMVLPSLAKGNYECERQVQVGERLGGGKHVVDAVAKDKSGKAFLISLKWQQVQGTAEQKVPFEVICLAEAVESSHGKYEKAYLVLGGEGWKLRKFYIRGGLDPHFTHAHLVAIVSLENFVAKANKGEL</sequence>
<evidence type="ECO:0000313" key="3">
    <source>
        <dbReference type="Proteomes" id="UP000315525"/>
    </source>
</evidence>
<evidence type="ECO:0000259" key="1">
    <source>
        <dbReference type="Pfam" id="PF20472"/>
    </source>
</evidence>
<name>A0A523UQC1_UNCT6</name>
<dbReference type="Proteomes" id="UP000315525">
    <property type="component" value="Unassembled WGS sequence"/>
</dbReference>
<gene>
    <name evidence="2" type="ORF">E3J62_09560</name>
</gene>
<evidence type="ECO:0000313" key="2">
    <source>
        <dbReference type="EMBL" id="TET44730.1"/>
    </source>
</evidence>
<dbReference type="InterPro" id="IPR046821">
    <property type="entry name" value="PDDEXK_11"/>
</dbReference>
<accession>A0A523UQC1</accession>
<organism evidence="2 3">
    <name type="scientific">candidate division TA06 bacterium</name>
    <dbReference type="NCBI Taxonomy" id="2250710"/>
    <lineage>
        <taxon>Bacteria</taxon>
        <taxon>Bacteria division TA06</taxon>
    </lineage>
</organism>
<protein>
    <recommendedName>
        <fullName evidence="1">PD-(D/E)XK nuclease domain-containing protein</fullName>
    </recommendedName>
</protein>
<feature type="domain" description="PD-(D/E)XK nuclease" evidence="1">
    <location>
        <begin position="11"/>
        <end position="139"/>
    </location>
</feature>
<dbReference type="EMBL" id="SOJN01000111">
    <property type="protein sequence ID" value="TET44730.1"/>
    <property type="molecule type" value="Genomic_DNA"/>
</dbReference>
<dbReference type="Pfam" id="PF20472">
    <property type="entry name" value="PDDEXK_11"/>
    <property type="match status" value="1"/>
</dbReference>
<comment type="caution">
    <text evidence="2">The sequence shown here is derived from an EMBL/GenBank/DDBJ whole genome shotgun (WGS) entry which is preliminary data.</text>
</comment>